<dbReference type="PANTHER" id="PTHR30461">
    <property type="entry name" value="DNA-INVERTASE FROM LAMBDOID PROPHAGE"/>
    <property type="match status" value="1"/>
</dbReference>
<dbReference type="InterPro" id="IPR050639">
    <property type="entry name" value="SSR_resolvase"/>
</dbReference>
<evidence type="ECO:0000256" key="2">
    <source>
        <dbReference type="ARBA" id="ARBA00023172"/>
    </source>
</evidence>
<dbReference type="AlphaFoldDB" id="A0A0F8XX04"/>
<protein>
    <recommendedName>
        <fullName evidence="4">Resolvase/invertase-type recombinase catalytic domain-containing protein</fullName>
    </recommendedName>
</protein>
<keyword evidence="3" id="KW-1133">Transmembrane helix</keyword>
<dbReference type="CDD" id="cd03768">
    <property type="entry name" value="SR_ResInv"/>
    <property type="match status" value="1"/>
</dbReference>
<dbReference type="SUPFAM" id="SSF53041">
    <property type="entry name" value="Resolvase-like"/>
    <property type="match status" value="1"/>
</dbReference>
<feature type="domain" description="Resolvase/invertase-type recombinase catalytic" evidence="4">
    <location>
        <begin position="3"/>
        <end position="155"/>
    </location>
</feature>
<dbReference type="GO" id="GO:0003677">
    <property type="term" value="F:DNA binding"/>
    <property type="evidence" value="ECO:0007669"/>
    <property type="project" value="UniProtKB-KW"/>
</dbReference>
<keyword evidence="2" id="KW-0233">DNA recombination</keyword>
<dbReference type="InterPro" id="IPR006119">
    <property type="entry name" value="Resolv_N"/>
</dbReference>
<evidence type="ECO:0000256" key="1">
    <source>
        <dbReference type="ARBA" id="ARBA00023125"/>
    </source>
</evidence>
<dbReference type="PROSITE" id="PS51736">
    <property type="entry name" value="RECOMBINASES_3"/>
    <property type="match status" value="1"/>
</dbReference>
<organism evidence="5">
    <name type="scientific">marine sediment metagenome</name>
    <dbReference type="NCBI Taxonomy" id="412755"/>
    <lineage>
        <taxon>unclassified sequences</taxon>
        <taxon>metagenomes</taxon>
        <taxon>ecological metagenomes</taxon>
    </lineage>
</organism>
<evidence type="ECO:0000313" key="5">
    <source>
        <dbReference type="EMBL" id="KKK65795.1"/>
    </source>
</evidence>
<evidence type="ECO:0000256" key="3">
    <source>
        <dbReference type="SAM" id="Phobius"/>
    </source>
</evidence>
<keyword evidence="3" id="KW-0812">Transmembrane</keyword>
<sequence length="371" mass="42659">MTRIFGYARASDPRIQCLSPERQQSQIAARAKELTEETGATMAHIRTDEESARHIRFDERPGLVKLMGEMQRGDHLVVWRLDRFDRSLGGIVTVLEWAADHDIHLIVLEHGKVHLDIDTAMGRLMVHILGAFAAWESDRHSEIVKAAMKWCRDNGLTCGRPRYGKKRVRLPARKGQRKGRVMEVWDEGECRQIREIVVRHDAGEPLYQIGQDFDRRGERTANNKPWAIHKGGKRTNLPKKVTPLAIGKLYGGRWTIETAFQEMAENLNSEIQTLGYPKAALFGFCLAVVAFNVVSMVKAAMRRVWGNHFVDEELSTYYLTLEVSRVSTGMFIAIPPKHWKLFRRMTVDQLADTLLELARHMNLVKYRKHKR</sequence>
<name>A0A0F8XX04_9ZZZZ</name>
<dbReference type="PANTHER" id="PTHR30461:SF2">
    <property type="entry name" value="SERINE RECOMBINASE PINE-RELATED"/>
    <property type="match status" value="1"/>
</dbReference>
<dbReference type="SMART" id="SM00857">
    <property type="entry name" value="Resolvase"/>
    <property type="match status" value="1"/>
</dbReference>
<dbReference type="GO" id="GO:0000150">
    <property type="term" value="F:DNA strand exchange activity"/>
    <property type="evidence" value="ECO:0007669"/>
    <property type="project" value="InterPro"/>
</dbReference>
<proteinExistence type="predicted"/>
<reference evidence="5" key="1">
    <citation type="journal article" date="2015" name="Nature">
        <title>Complex archaea that bridge the gap between prokaryotes and eukaryotes.</title>
        <authorList>
            <person name="Spang A."/>
            <person name="Saw J.H."/>
            <person name="Jorgensen S.L."/>
            <person name="Zaremba-Niedzwiedzka K."/>
            <person name="Martijn J."/>
            <person name="Lind A.E."/>
            <person name="van Eijk R."/>
            <person name="Schleper C."/>
            <person name="Guy L."/>
            <person name="Ettema T.J."/>
        </authorList>
    </citation>
    <scope>NUCLEOTIDE SEQUENCE</scope>
</reference>
<accession>A0A0F8XX04</accession>
<feature type="transmembrane region" description="Helical" evidence="3">
    <location>
        <begin position="279"/>
        <end position="297"/>
    </location>
</feature>
<evidence type="ECO:0000259" key="4">
    <source>
        <dbReference type="PROSITE" id="PS51736"/>
    </source>
</evidence>
<dbReference type="Gene3D" id="3.40.50.1390">
    <property type="entry name" value="Resolvase, N-terminal catalytic domain"/>
    <property type="match status" value="1"/>
</dbReference>
<feature type="non-terminal residue" evidence="5">
    <location>
        <position position="1"/>
    </location>
</feature>
<dbReference type="EMBL" id="LAZR01060380">
    <property type="protein sequence ID" value="KKK65795.1"/>
    <property type="molecule type" value="Genomic_DNA"/>
</dbReference>
<dbReference type="Pfam" id="PF00239">
    <property type="entry name" value="Resolvase"/>
    <property type="match status" value="1"/>
</dbReference>
<dbReference type="InterPro" id="IPR036162">
    <property type="entry name" value="Resolvase-like_N_sf"/>
</dbReference>
<comment type="caution">
    <text evidence="5">The sequence shown here is derived from an EMBL/GenBank/DDBJ whole genome shotgun (WGS) entry which is preliminary data.</text>
</comment>
<gene>
    <name evidence="5" type="ORF">LCGC14_2970540</name>
</gene>
<keyword evidence="1" id="KW-0238">DNA-binding</keyword>
<keyword evidence="3" id="KW-0472">Membrane</keyword>
<feature type="non-terminal residue" evidence="5">
    <location>
        <position position="371"/>
    </location>
</feature>